<gene>
    <name evidence="1" type="ORF">CG003_01755</name>
</gene>
<evidence type="ECO:0000313" key="2">
    <source>
        <dbReference type="Proteomes" id="UP000239216"/>
    </source>
</evidence>
<accession>A0A2R3P7C0</accession>
<protein>
    <submittedName>
        <fullName evidence="1">Uncharacterized protein</fullName>
    </submittedName>
</protein>
<reference evidence="1 2" key="1">
    <citation type="submission" date="2017-07" db="EMBL/GenBank/DDBJ databases">
        <title>Comparative genomic analysis of Mesoplasma florum.</title>
        <authorList>
            <person name="Baby V."/>
            <person name="Lachance J.-C."/>
            <person name="Gagnon J."/>
            <person name="Lucier J.-F."/>
            <person name="Matteau D."/>
            <person name="Knight T.F."/>
            <person name="Rodrigue S."/>
        </authorList>
    </citation>
    <scope>NUCLEOTIDE SEQUENCE [LARGE SCALE GENOMIC DNA]</scope>
    <source>
        <strain evidence="1 2">CnuA-2</strain>
    </source>
</reference>
<organism evidence="1 2">
    <name type="scientific">Mesoplasma florum</name>
    <name type="common">Acholeplasma florum</name>
    <dbReference type="NCBI Taxonomy" id="2151"/>
    <lineage>
        <taxon>Bacteria</taxon>
        <taxon>Bacillati</taxon>
        <taxon>Mycoplasmatota</taxon>
        <taxon>Mollicutes</taxon>
        <taxon>Entomoplasmatales</taxon>
        <taxon>Entomoplasmataceae</taxon>
        <taxon>Mesoplasma</taxon>
    </lineage>
</organism>
<dbReference type="AlphaFoldDB" id="A0A2R3P7C0"/>
<proteinExistence type="predicted"/>
<sequence length="244" mass="29488">MNRKNYKMFSKNRDTKEEIYVRYRDTFFLEKDCKKIADIKGRFAILDLEAFGTGEDLIKNEKENINRFPFYCGILICEIKDGKLKAIEEKSFNFINLKSEEELNFKQNNLGKEIEKYLTNNRIKFIFTYFNKMEITFFKEFVKTKYTFIDIYLFTKTSLFSFNRREFIFGKYDKSNQNLNGKKVFFEASKKIFDSNLSEKELKDFINKLNLYNSQELSMLFKFLDGLLKKYLNKKNQKYLIKKV</sequence>
<dbReference type="EMBL" id="CP022513">
    <property type="protein sequence ID" value="AVN64387.1"/>
    <property type="molecule type" value="Genomic_DNA"/>
</dbReference>
<name>A0A2R3P7C0_MESFO</name>
<dbReference type="Proteomes" id="UP000239216">
    <property type="component" value="Chromosome"/>
</dbReference>
<dbReference type="RefSeq" id="WP_029512191.1">
    <property type="nucleotide sequence ID" value="NZ_CP022513.1"/>
</dbReference>
<evidence type="ECO:0000313" key="1">
    <source>
        <dbReference type="EMBL" id="AVN64387.1"/>
    </source>
</evidence>